<dbReference type="AlphaFoldDB" id="A0AAV7G7B4"/>
<evidence type="ECO:0000313" key="3">
    <source>
        <dbReference type="Proteomes" id="UP000775213"/>
    </source>
</evidence>
<feature type="region of interest" description="Disordered" evidence="1">
    <location>
        <begin position="87"/>
        <end position="123"/>
    </location>
</feature>
<feature type="compositionally biased region" description="Polar residues" evidence="1">
    <location>
        <begin position="108"/>
        <end position="117"/>
    </location>
</feature>
<dbReference type="PANTHER" id="PTHR21678:SF0">
    <property type="entry name" value="C3H1-TYPE DOMAIN-CONTAINING PROTEIN"/>
    <property type="match status" value="1"/>
</dbReference>
<dbReference type="Proteomes" id="UP000775213">
    <property type="component" value="Unassembled WGS sequence"/>
</dbReference>
<gene>
    <name evidence="2" type="ORF">IEQ34_019545</name>
</gene>
<sequence>MAVDKVEGWSEAVEDLVDKGDVDGAISLLESVVSKLESLSVSSPESGVQLQIATALGDLADLHSSKGLSLKADEVCSRALLNRVRALHSKPRSPGKSSSGGEEVVRQADTSNATSLNQRRDDEEDWEAIVDHEVSSGDVLFSAQDGKGAASDLLRVDEPCTSRRRRGRGSFLYRKNELYCDQVDDGAVAGNNCSSEDEDARFDSMEDKYGTIRNTKYGTGHVIVLYDFPPTTRTAQLEILFDKFRERGFAIRWVNDTVALAVFRTPSTANEAQSSIQFPFKVRRLEEEDVILTRVSPKDLEPPIVRPKTSARTAQRLIAHAMGIEPSSSPGSNEFRKQEEARKNRILERQNMKNDAWVHEYGCLYVNREYFSIHKRLFVSINLFSSNHGKITSKDYGFCWLRSKVPCRLEISMSYSVPFLKDNTKNSYLKIIYAKVAHTNNKKKNYIVSNEKKPISILALSPLYVNLKEKPIPILKLTSQFLVNIETCLL</sequence>
<keyword evidence="3" id="KW-1185">Reference proteome</keyword>
<accession>A0AAV7G7B4</accession>
<comment type="caution">
    <text evidence="2">The sequence shown here is derived from an EMBL/GenBank/DDBJ whole genome shotgun (WGS) entry which is preliminary data.</text>
</comment>
<evidence type="ECO:0000313" key="2">
    <source>
        <dbReference type="EMBL" id="KAH0452246.1"/>
    </source>
</evidence>
<evidence type="ECO:0000256" key="1">
    <source>
        <dbReference type="SAM" id="MobiDB-lite"/>
    </source>
</evidence>
<organism evidence="2 3">
    <name type="scientific">Dendrobium chrysotoxum</name>
    <name type="common">Orchid</name>
    <dbReference type="NCBI Taxonomy" id="161865"/>
    <lineage>
        <taxon>Eukaryota</taxon>
        <taxon>Viridiplantae</taxon>
        <taxon>Streptophyta</taxon>
        <taxon>Embryophyta</taxon>
        <taxon>Tracheophyta</taxon>
        <taxon>Spermatophyta</taxon>
        <taxon>Magnoliopsida</taxon>
        <taxon>Liliopsida</taxon>
        <taxon>Asparagales</taxon>
        <taxon>Orchidaceae</taxon>
        <taxon>Epidendroideae</taxon>
        <taxon>Malaxideae</taxon>
        <taxon>Dendrobiinae</taxon>
        <taxon>Dendrobium</taxon>
    </lineage>
</organism>
<protein>
    <submittedName>
        <fullName evidence="2">Uncharacterized protein</fullName>
    </submittedName>
</protein>
<dbReference type="InterPro" id="IPR039884">
    <property type="entry name" value="R3HC1/R3HCL"/>
</dbReference>
<dbReference type="Gene3D" id="3.30.70.330">
    <property type="match status" value="1"/>
</dbReference>
<reference evidence="2 3" key="1">
    <citation type="journal article" date="2021" name="Hortic Res">
        <title>Chromosome-scale assembly of the Dendrobium chrysotoxum genome enhances the understanding of orchid evolution.</title>
        <authorList>
            <person name="Zhang Y."/>
            <person name="Zhang G.Q."/>
            <person name="Zhang D."/>
            <person name="Liu X.D."/>
            <person name="Xu X.Y."/>
            <person name="Sun W.H."/>
            <person name="Yu X."/>
            <person name="Zhu X."/>
            <person name="Wang Z.W."/>
            <person name="Zhao X."/>
            <person name="Zhong W.Y."/>
            <person name="Chen H."/>
            <person name="Yin W.L."/>
            <person name="Huang T."/>
            <person name="Niu S.C."/>
            <person name="Liu Z.J."/>
        </authorList>
    </citation>
    <scope>NUCLEOTIDE SEQUENCE [LARGE SCALE GENOMIC DNA]</scope>
    <source>
        <strain evidence="2">Lindl</strain>
    </source>
</reference>
<dbReference type="PANTHER" id="PTHR21678">
    <property type="entry name" value="GROWTH INHIBITION AND DIFFERENTIATION RELATED PROTEIN 88"/>
    <property type="match status" value="1"/>
</dbReference>
<proteinExistence type="predicted"/>
<dbReference type="InterPro" id="IPR012677">
    <property type="entry name" value="Nucleotide-bd_a/b_plait_sf"/>
</dbReference>
<name>A0AAV7G7B4_DENCH</name>
<dbReference type="EMBL" id="JAGFBR010000017">
    <property type="protein sequence ID" value="KAH0452246.1"/>
    <property type="molecule type" value="Genomic_DNA"/>
</dbReference>